<evidence type="ECO:0000313" key="6">
    <source>
        <dbReference type="EMBL" id="TQF66265.1"/>
    </source>
</evidence>
<feature type="domain" description="HTH-type transcriptional regulator MT1864/Rv1816-like C-terminal" evidence="5">
    <location>
        <begin position="94"/>
        <end position="178"/>
    </location>
</feature>
<protein>
    <submittedName>
        <fullName evidence="6">TetR/AcrR family transcriptional regulator</fullName>
    </submittedName>
</protein>
<evidence type="ECO:0000259" key="5">
    <source>
        <dbReference type="Pfam" id="PF13305"/>
    </source>
</evidence>
<dbReference type="SUPFAM" id="SSF46689">
    <property type="entry name" value="Homeodomain-like"/>
    <property type="match status" value="1"/>
</dbReference>
<dbReference type="Proteomes" id="UP000316256">
    <property type="component" value="Unassembled WGS sequence"/>
</dbReference>
<evidence type="ECO:0000256" key="3">
    <source>
        <dbReference type="ARBA" id="ARBA00023163"/>
    </source>
</evidence>
<sequence length="191" mass="21326">MMGVRERKERERQDRERMIVDCARRIAEDEGWPAVTTRRLADEIEYSPPVLYGHFPEGRDGIVSAVALDGFRDFARVMQEATEGEAEGDRLAVFVEAYLRFAEENPATYEAMFSMRLGVRFADESTPSELREAFAVLVSAVGGEDAGNAGTRAEVFWSALHGMCVLTQGQRLSLDRDNRSARIEVLAGLFG</sequence>
<evidence type="ECO:0000256" key="1">
    <source>
        <dbReference type="ARBA" id="ARBA00023015"/>
    </source>
</evidence>
<organism evidence="6 7">
    <name type="scientific">Rhodococcus spelaei</name>
    <dbReference type="NCBI Taxonomy" id="2546320"/>
    <lineage>
        <taxon>Bacteria</taxon>
        <taxon>Bacillati</taxon>
        <taxon>Actinomycetota</taxon>
        <taxon>Actinomycetes</taxon>
        <taxon>Mycobacteriales</taxon>
        <taxon>Nocardiaceae</taxon>
        <taxon>Rhodococcus</taxon>
    </lineage>
</organism>
<dbReference type="PANTHER" id="PTHR30055">
    <property type="entry name" value="HTH-TYPE TRANSCRIPTIONAL REGULATOR RUTR"/>
    <property type="match status" value="1"/>
</dbReference>
<dbReference type="OrthoDB" id="4641396at2"/>
<dbReference type="InterPro" id="IPR001647">
    <property type="entry name" value="HTH_TetR"/>
</dbReference>
<evidence type="ECO:0000313" key="7">
    <source>
        <dbReference type="Proteomes" id="UP000316256"/>
    </source>
</evidence>
<dbReference type="GO" id="GO:0003700">
    <property type="term" value="F:DNA-binding transcription factor activity"/>
    <property type="evidence" value="ECO:0007669"/>
    <property type="project" value="TreeGrafter"/>
</dbReference>
<evidence type="ECO:0000256" key="2">
    <source>
        <dbReference type="ARBA" id="ARBA00023125"/>
    </source>
</evidence>
<dbReference type="AlphaFoldDB" id="A0A541B1T5"/>
<dbReference type="Gene3D" id="1.10.357.10">
    <property type="entry name" value="Tetracycline Repressor, domain 2"/>
    <property type="match status" value="1"/>
</dbReference>
<accession>A0A541B1T5</accession>
<feature type="domain" description="HTH tetR-type" evidence="4">
    <location>
        <begin position="19"/>
        <end position="65"/>
    </location>
</feature>
<dbReference type="EMBL" id="VIGH01000008">
    <property type="protein sequence ID" value="TQF66265.1"/>
    <property type="molecule type" value="Genomic_DNA"/>
</dbReference>
<dbReference type="InterPro" id="IPR025996">
    <property type="entry name" value="MT1864/Rv1816-like_C"/>
</dbReference>
<gene>
    <name evidence="6" type="ORF">FK531_17200</name>
</gene>
<evidence type="ECO:0000259" key="4">
    <source>
        <dbReference type="Pfam" id="PF00440"/>
    </source>
</evidence>
<dbReference type="InterPro" id="IPR036271">
    <property type="entry name" value="Tet_transcr_reg_TetR-rel_C_sf"/>
</dbReference>
<dbReference type="InterPro" id="IPR009057">
    <property type="entry name" value="Homeodomain-like_sf"/>
</dbReference>
<keyword evidence="2" id="KW-0238">DNA-binding</keyword>
<keyword evidence="3" id="KW-0804">Transcription</keyword>
<dbReference type="Pfam" id="PF13305">
    <property type="entry name" value="TetR_C_33"/>
    <property type="match status" value="1"/>
</dbReference>
<reference evidence="6 7" key="1">
    <citation type="submission" date="2019-06" db="EMBL/GenBank/DDBJ databases">
        <title>Rhodococcus spaelei sp. nov., isolated from a cave.</title>
        <authorList>
            <person name="Lee S.D."/>
        </authorList>
    </citation>
    <scope>NUCLEOTIDE SEQUENCE [LARGE SCALE GENOMIC DNA]</scope>
    <source>
        <strain evidence="6 7">C9-5</strain>
    </source>
</reference>
<comment type="caution">
    <text evidence="6">The sequence shown here is derived from an EMBL/GenBank/DDBJ whole genome shotgun (WGS) entry which is preliminary data.</text>
</comment>
<keyword evidence="7" id="KW-1185">Reference proteome</keyword>
<keyword evidence="1" id="KW-0805">Transcription regulation</keyword>
<dbReference type="PANTHER" id="PTHR30055:SF234">
    <property type="entry name" value="HTH-TYPE TRANSCRIPTIONAL REGULATOR BETI"/>
    <property type="match status" value="1"/>
</dbReference>
<dbReference type="InterPro" id="IPR050109">
    <property type="entry name" value="HTH-type_TetR-like_transc_reg"/>
</dbReference>
<dbReference type="SUPFAM" id="SSF48498">
    <property type="entry name" value="Tetracyclin repressor-like, C-terminal domain"/>
    <property type="match status" value="1"/>
</dbReference>
<name>A0A541B1T5_9NOCA</name>
<dbReference type="Pfam" id="PF00440">
    <property type="entry name" value="TetR_N"/>
    <property type="match status" value="1"/>
</dbReference>
<proteinExistence type="predicted"/>
<dbReference type="GO" id="GO:0000976">
    <property type="term" value="F:transcription cis-regulatory region binding"/>
    <property type="evidence" value="ECO:0007669"/>
    <property type="project" value="TreeGrafter"/>
</dbReference>